<comment type="caution">
    <text evidence="1">The sequence shown here is derived from an EMBL/GenBank/DDBJ whole genome shotgun (WGS) entry which is preliminary data.</text>
</comment>
<proteinExistence type="predicted"/>
<name>X0X8Y5_9ZZZZ</name>
<protein>
    <submittedName>
        <fullName evidence="1">Uncharacterized protein</fullName>
    </submittedName>
</protein>
<dbReference type="AlphaFoldDB" id="X0X8Y5"/>
<feature type="non-terminal residue" evidence="1">
    <location>
        <position position="121"/>
    </location>
</feature>
<gene>
    <name evidence="1" type="ORF">S01H1_62981</name>
</gene>
<organism evidence="1">
    <name type="scientific">marine sediment metagenome</name>
    <dbReference type="NCBI Taxonomy" id="412755"/>
    <lineage>
        <taxon>unclassified sequences</taxon>
        <taxon>metagenomes</taxon>
        <taxon>ecological metagenomes</taxon>
    </lineage>
</organism>
<sequence>MAIKNYYAGNALTGGVDGALDSIATGTLITPLVPDESQCIVNTGTVNYTYTFDLNSTAPESSPDVIKPNSGVGAWYLTIGASLEKVGSISLLKARSVAVRGDGDSVMVETYATPSDGGQGM</sequence>
<accession>X0X8Y5</accession>
<dbReference type="EMBL" id="BARS01041406">
    <property type="protein sequence ID" value="GAG31887.1"/>
    <property type="molecule type" value="Genomic_DNA"/>
</dbReference>
<evidence type="ECO:0000313" key="1">
    <source>
        <dbReference type="EMBL" id="GAG31887.1"/>
    </source>
</evidence>
<reference evidence="1" key="1">
    <citation type="journal article" date="2014" name="Front. Microbiol.">
        <title>High frequency of phylogenetically diverse reductive dehalogenase-homologous genes in deep subseafloor sedimentary metagenomes.</title>
        <authorList>
            <person name="Kawai M."/>
            <person name="Futagami T."/>
            <person name="Toyoda A."/>
            <person name="Takaki Y."/>
            <person name="Nishi S."/>
            <person name="Hori S."/>
            <person name="Arai W."/>
            <person name="Tsubouchi T."/>
            <person name="Morono Y."/>
            <person name="Uchiyama I."/>
            <person name="Ito T."/>
            <person name="Fujiyama A."/>
            <person name="Inagaki F."/>
            <person name="Takami H."/>
        </authorList>
    </citation>
    <scope>NUCLEOTIDE SEQUENCE</scope>
    <source>
        <strain evidence="1">Expedition CK06-06</strain>
    </source>
</reference>